<dbReference type="InterPro" id="IPR042102">
    <property type="entry name" value="RNA_pol_Rpb1_3_sf"/>
</dbReference>
<dbReference type="GO" id="GO:0003677">
    <property type="term" value="F:DNA binding"/>
    <property type="evidence" value="ECO:0007669"/>
    <property type="project" value="InterPro"/>
</dbReference>
<feature type="compositionally biased region" description="Basic residues" evidence="7">
    <location>
        <begin position="296"/>
        <end position="309"/>
    </location>
</feature>
<evidence type="ECO:0000256" key="4">
    <source>
        <dbReference type="ARBA" id="ARBA00022695"/>
    </source>
</evidence>
<protein>
    <recommendedName>
        <fullName evidence="6">DNA-directed RNA polymerase subunit</fullName>
        <ecNumber evidence="6">2.7.7.6</ecNumber>
    </recommendedName>
</protein>
<dbReference type="Gene3D" id="4.10.860.120">
    <property type="entry name" value="RNA polymerase II, clamp domain"/>
    <property type="match status" value="1"/>
</dbReference>
<evidence type="ECO:0000313" key="10">
    <source>
        <dbReference type="Proteomes" id="UP000593567"/>
    </source>
</evidence>
<sequence length="511" mass="57370">MAEVPKQFTQLEFGCYTDDDARKLSVLEVTNSKTFDTLGHVTANGLYDRKLGPHDRTEICGTCSLTDAKCSGHMGHIELPMPVYNPMWMSQLELLVRGSCFSCKKILEDNVWSEQIICTVRLIDAGLWDKIDGLLEIYCELDSVGATQIMVQMNEYVNKVIAEHTPVEVSKSSRYAIFTRKDLIDKYKSVAFKNQKGQNIYKYLTLSIGCPFIYVVIFSTCKYTVVIFSTCKYTVVIFSTCKYTVVIFSTCAAGHCAHCLVPIRKLKIENHVRFLFNEGASKQGIARAKRALTARQKSKLKAKRAKAKKSASEDEGFEDTMDVDDEEDDKELVHMMEDSSAEDIGIPEVFAKRLTFPESVNVHNVDRLRKAVINGPNTHPGATHVVNEKGMMTLLSATNQTQREALARTLLTVESDSLNAKPKTVCRHLKNGDMLLMNRQPTLHRPSIQAHKYLVPKNGAPLAGLIQDHVIGGVTLCMRGRFFTREEYQQLVFSGLVDQQTRVKLLPPAVI</sequence>
<gene>
    <name evidence="9" type="ORF">EB796_015722</name>
</gene>
<dbReference type="InterPro" id="IPR007080">
    <property type="entry name" value="RNA_pol_Rpb1_1"/>
</dbReference>
<dbReference type="Pfam" id="PF00623">
    <property type="entry name" value="RNA_pol_Rpb1_2"/>
    <property type="match status" value="1"/>
</dbReference>
<dbReference type="GO" id="GO:0003899">
    <property type="term" value="F:DNA-directed RNA polymerase activity"/>
    <property type="evidence" value="ECO:0007669"/>
    <property type="project" value="UniProtKB-EC"/>
</dbReference>
<dbReference type="EMBL" id="VXIV02002383">
    <property type="protein sequence ID" value="KAF6025966.1"/>
    <property type="molecule type" value="Genomic_DNA"/>
</dbReference>
<evidence type="ECO:0000259" key="8">
    <source>
        <dbReference type="SMART" id="SM00663"/>
    </source>
</evidence>
<feature type="region of interest" description="Disordered" evidence="7">
    <location>
        <begin position="296"/>
        <end position="323"/>
    </location>
</feature>
<name>A0A7J7JKI6_BUGNE</name>
<dbReference type="GO" id="GO:0005736">
    <property type="term" value="C:RNA polymerase I complex"/>
    <property type="evidence" value="ECO:0007669"/>
    <property type="project" value="TreeGrafter"/>
</dbReference>
<feature type="compositionally biased region" description="Acidic residues" evidence="7">
    <location>
        <begin position="313"/>
        <end position="323"/>
    </location>
</feature>
<keyword evidence="5 6" id="KW-0804">Transcription</keyword>
<organism evidence="9 10">
    <name type="scientific">Bugula neritina</name>
    <name type="common">Brown bryozoan</name>
    <name type="synonym">Sertularia neritina</name>
    <dbReference type="NCBI Taxonomy" id="10212"/>
    <lineage>
        <taxon>Eukaryota</taxon>
        <taxon>Metazoa</taxon>
        <taxon>Spiralia</taxon>
        <taxon>Lophotrochozoa</taxon>
        <taxon>Bryozoa</taxon>
        <taxon>Gymnolaemata</taxon>
        <taxon>Cheilostomatida</taxon>
        <taxon>Flustrina</taxon>
        <taxon>Buguloidea</taxon>
        <taxon>Bugulidae</taxon>
        <taxon>Bugula</taxon>
    </lineage>
</organism>
<evidence type="ECO:0000256" key="7">
    <source>
        <dbReference type="SAM" id="MobiDB-lite"/>
    </source>
</evidence>
<comment type="similarity">
    <text evidence="1 6">Belongs to the RNA polymerase beta' chain family.</text>
</comment>
<comment type="caution">
    <text evidence="9">The sequence shown here is derived from an EMBL/GenBank/DDBJ whole genome shotgun (WGS) entry which is preliminary data.</text>
</comment>
<keyword evidence="10" id="KW-1185">Reference proteome</keyword>
<proteinExistence type="inferred from homology"/>
<dbReference type="SUPFAM" id="SSF64484">
    <property type="entry name" value="beta and beta-prime subunits of DNA dependent RNA-polymerase"/>
    <property type="match status" value="1"/>
</dbReference>
<evidence type="ECO:0000313" key="9">
    <source>
        <dbReference type="EMBL" id="KAF6025966.1"/>
    </source>
</evidence>
<dbReference type="InterPro" id="IPR000722">
    <property type="entry name" value="RNA_pol_asu"/>
</dbReference>
<dbReference type="InterPro" id="IPR006592">
    <property type="entry name" value="RNA_pol_N"/>
</dbReference>
<dbReference type="PANTHER" id="PTHR19376">
    <property type="entry name" value="DNA-DIRECTED RNA POLYMERASE"/>
    <property type="match status" value="1"/>
</dbReference>
<evidence type="ECO:0000256" key="2">
    <source>
        <dbReference type="ARBA" id="ARBA00022478"/>
    </source>
</evidence>
<keyword evidence="4 6" id="KW-0548">Nucleotidyltransferase</keyword>
<comment type="function">
    <text evidence="6">DNA-dependent RNA polymerase catalyzes the transcription of DNA into RNA using the four ribonucleoside triphosphates as substrates.</text>
</comment>
<keyword evidence="3 6" id="KW-0808">Transferase</keyword>
<dbReference type="InterPro" id="IPR045867">
    <property type="entry name" value="DNA-dir_RpoC_beta_prime"/>
</dbReference>
<dbReference type="Pfam" id="PF04997">
    <property type="entry name" value="RNA_pol_Rpb1_1"/>
    <property type="match status" value="1"/>
</dbReference>
<dbReference type="AlphaFoldDB" id="A0A7J7JKI6"/>
<feature type="domain" description="RNA polymerase N-terminal" evidence="8">
    <location>
        <begin position="221"/>
        <end position="477"/>
    </location>
</feature>
<evidence type="ECO:0000256" key="6">
    <source>
        <dbReference type="RuleBase" id="RU004279"/>
    </source>
</evidence>
<dbReference type="Gene3D" id="1.10.274.100">
    <property type="entry name" value="RNA polymerase Rpb1, domain 3"/>
    <property type="match status" value="1"/>
</dbReference>
<accession>A0A7J7JKI6</accession>
<evidence type="ECO:0000256" key="3">
    <source>
        <dbReference type="ARBA" id="ARBA00022679"/>
    </source>
</evidence>
<dbReference type="Proteomes" id="UP000593567">
    <property type="component" value="Unassembled WGS sequence"/>
</dbReference>
<dbReference type="SMART" id="SM00663">
    <property type="entry name" value="RPOLA_N"/>
    <property type="match status" value="1"/>
</dbReference>
<comment type="catalytic activity">
    <reaction evidence="6">
        <text>RNA(n) + a ribonucleoside 5'-triphosphate = RNA(n+1) + diphosphate</text>
        <dbReference type="Rhea" id="RHEA:21248"/>
        <dbReference type="Rhea" id="RHEA-COMP:14527"/>
        <dbReference type="Rhea" id="RHEA-COMP:17342"/>
        <dbReference type="ChEBI" id="CHEBI:33019"/>
        <dbReference type="ChEBI" id="CHEBI:61557"/>
        <dbReference type="ChEBI" id="CHEBI:140395"/>
        <dbReference type="EC" id="2.7.7.6"/>
    </reaction>
</comment>
<dbReference type="Gene3D" id="3.30.1490.180">
    <property type="entry name" value="RNA polymerase ii"/>
    <property type="match status" value="1"/>
</dbReference>
<dbReference type="PANTHER" id="PTHR19376:SF11">
    <property type="entry name" value="DNA-DIRECTED RNA POLYMERASE I SUBUNIT RPA1"/>
    <property type="match status" value="1"/>
</dbReference>
<dbReference type="OrthoDB" id="270392at2759"/>
<evidence type="ECO:0000256" key="5">
    <source>
        <dbReference type="ARBA" id="ARBA00023163"/>
    </source>
</evidence>
<dbReference type="EC" id="2.7.7.6" evidence="6"/>
<evidence type="ECO:0000256" key="1">
    <source>
        <dbReference type="ARBA" id="ARBA00006460"/>
    </source>
</evidence>
<dbReference type="GO" id="GO:0006351">
    <property type="term" value="P:DNA-templated transcription"/>
    <property type="evidence" value="ECO:0007669"/>
    <property type="project" value="InterPro"/>
</dbReference>
<reference evidence="9" key="1">
    <citation type="submission" date="2020-06" db="EMBL/GenBank/DDBJ databases">
        <title>Draft genome of Bugula neritina, a colonial animal packing powerful symbionts and potential medicines.</title>
        <authorList>
            <person name="Rayko M."/>
        </authorList>
    </citation>
    <scope>NUCLEOTIDE SEQUENCE [LARGE SCALE GENOMIC DNA]</scope>
    <source>
        <strain evidence="9">Kwan_BN1</strain>
    </source>
</reference>
<dbReference type="InterPro" id="IPR044893">
    <property type="entry name" value="RNA_pol_Rpb1_clamp_domain"/>
</dbReference>
<keyword evidence="2 6" id="KW-0240">DNA-directed RNA polymerase</keyword>